<dbReference type="Pfam" id="PF03928">
    <property type="entry name" value="HbpS-like"/>
    <property type="match status" value="1"/>
</dbReference>
<evidence type="ECO:0008006" key="3">
    <source>
        <dbReference type="Google" id="ProtNLM"/>
    </source>
</evidence>
<dbReference type="Gene3D" id="3.30.450.150">
    <property type="entry name" value="Haem-degrading domain"/>
    <property type="match status" value="1"/>
</dbReference>
<sequence>MSVAPTDLAAIEVQEISLPHFTTTTAWELGTRLRERLLPRAGLISISLANSHPLTNVVFQCVTAPGITPDHETWVARKRATVLRFGHSTWYMRNKFPGMEPGEQDRAFAEKYMMGEEERHRYAIHGGGFPIKVKGVDAIVGVIVVSGLAQTEDHQIIADTLAEYVKELEARK</sequence>
<organism evidence="1 2">
    <name type="scientific">Pterulicium gracile</name>
    <dbReference type="NCBI Taxonomy" id="1884261"/>
    <lineage>
        <taxon>Eukaryota</taxon>
        <taxon>Fungi</taxon>
        <taxon>Dikarya</taxon>
        <taxon>Basidiomycota</taxon>
        <taxon>Agaricomycotina</taxon>
        <taxon>Agaricomycetes</taxon>
        <taxon>Agaricomycetidae</taxon>
        <taxon>Agaricales</taxon>
        <taxon>Pleurotineae</taxon>
        <taxon>Pterulaceae</taxon>
        <taxon>Pterulicium</taxon>
    </lineage>
</organism>
<dbReference type="OrthoDB" id="2209940at2759"/>
<dbReference type="Proteomes" id="UP000305067">
    <property type="component" value="Unassembled WGS sequence"/>
</dbReference>
<dbReference type="GO" id="GO:0072380">
    <property type="term" value="C:TRC complex"/>
    <property type="evidence" value="ECO:0007669"/>
    <property type="project" value="TreeGrafter"/>
</dbReference>
<dbReference type="AlphaFoldDB" id="A0A5C3QNK4"/>
<evidence type="ECO:0000313" key="2">
    <source>
        <dbReference type="Proteomes" id="UP000305067"/>
    </source>
</evidence>
<dbReference type="InterPro" id="IPR010371">
    <property type="entry name" value="YBR137W-like"/>
</dbReference>
<keyword evidence="2" id="KW-1185">Reference proteome</keyword>
<dbReference type="GO" id="GO:0006620">
    <property type="term" value="P:post-translational protein targeting to endoplasmic reticulum membrane"/>
    <property type="evidence" value="ECO:0007669"/>
    <property type="project" value="TreeGrafter"/>
</dbReference>
<dbReference type="InterPro" id="IPR038084">
    <property type="entry name" value="PduO/GlcC-like_sf"/>
</dbReference>
<protein>
    <recommendedName>
        <fullName evidence="3">DUF967 domain protein</fullName>
    </recommendedName>
</protein>
<dbReference type="PANTHER" id="PTHR28255:SF1">
    <property type="entry name" value="UPF0303 PROTEIN YBR137W"/>
    <property type="match status" value="1"/>
</dbReference>
<gene>
    <name evidence="1" type="ORF">BDV98DRAFT_565084</name>
</gene>
<dbReference type="InterPro" id="IPR005624">
    <property type="entry name" value="PduO/GlcC-like"/>
</dbReference>
<name>A0A5C3QNK4_9AGAR</name>
<proteinExistence type="predicted"/>
<accession>A0A5C3QNK4</accession>
<dbReference type="PANTHER" id="PTHR28255">
    <property type="match status" value="1"/>
</dbReference>
<dbReference type="SUPFAM" id="SSF143744">
    <property type="entry name" value="GlcG-like"/>
    <property type="match status" value="1"/>
</dbReference>
<dbReference type="EMBL" id="ML178821">
    <property type="protein sequence ID" value="TFL02938.1"/>
    <property type="molecule type" value="Genomic_DNA"/>
</dbReference>
<evidence type="ECO:0000313" key="1">
    <source>
        <dbReference type="EMBL" id="TFL02938.1"/>
    </source>
</evidence>
<reference evidence="1 2" key="1">
    <citation type="journal article" date="2019" name="Nat. Ecol. Evol.">
        <title>Megaphylogeny resolves global patterns of mushroom evolution.</title>
        <authorList>
            <person name="Varga T."/>
            <person name="Krizsan K."/>
            <person name="Foldi C."/>
            <person name="Dima B."/>
            <person name="Sanchez-Garcia M."/>
            <person name="Sanchez-Ramirez S."/>
            <person name="Szollosi G.J."/>
            <person name="Szarkandi J.G."/>
            <person name="Papp V."/>
            <person name="Albert L."/>
            <person name="Andreopoulos W."/>
            <person name="Angelini C."/>
            <person name="Antonin V."/>
            <person name="Barry K.W."/>
            <person name="Bougher N.L."/>
            <person name="Buchanan P."/>
            <person name="Buyck B."/>
            <person name="Bense V."/>
            <person name="Catcheside P."/>
            <person name="Chovatia M."/>
            <person name="Cooper J."/>
            <person name="Damon W."/>
            <person name="Desjardin D."/>
            <person name="Finy P."/>
            <person name="Geml J."/>
            <person name="Haridas S."/>
            <person name="Hughes K."/>
            <person name="Justo A."/>
            <person name="Karasinski D."/>
            <person name="Kautmanova I."/>
            <person name="Kiss B."/>
            <person name="Kocsube S."/>
            <person name="Kotiranta H."/>
            <person name="LaButti K.M."/>
            <person name="Lechner B.E."/>
            <person name="Liimatainen K."/>
            <person name="Lipzen A."/>
            <person name="Lukacs Z."/>
            <person name="Mihaltcheva S."/>
            <person name="Morgado L.N."/>
            <person name="Niskanen T."/>
            <person name="Noordeloos M.E."/>
            <person name="Ohm R.A."/>
            <person name="Ortiz-Santana B."/>
            <person name="Ovrebo C."/>
            <person name="Racz N."/>
            <person name="Riley R."/>
            <person name="Savchenko A."/>
            <person name="Shiryaev A."/>
            <person name="Soop K."/>
            <person name="Spirin V."/>
            <person name="Szebenyi C."/>
            <person name="Tomsovsky M."/>
            <person name="Tulloss R.E."/>
            <person name="Uehling J."/>
            <person name="Grigoriev I.V."/>
            <person name="Vagvolgyi C."/>
            <person name="Papp T."/>
            <person name="Martin F.M."/>
            <person name="Miettinen O."/>
            <person name="Hibbett D.S."/>
            <person name="Nagy L.G."/>
        </authorList>
    </citation>
    <scope>NUCLEOTIDE SEQUENCE [LARGE SCALE GENOMIC DNA]</scope>
    <source>
        <strain evidence="1 2">CBS 309.79</strain>
    </source>
</reference>